<evidence type="ECO:0000256" key="1">
    <source>
        <dbReference type="SAM" id="Phobius"/>
    </source>
</evidence>
<proteinExistence type="predicted"/>
<keyword evidence="1" id="KW-0812">Transmembrane</keyword>
<organism evidence="2 3">
    <name type="scientific">Pseudomonas brenneri</name>
    <dbReference type="NCBI Taxonomy" id="129817"/>
    <lineage>
        <taxon>Bacteria</taxon>
        <taxon>Pseudomonadati</taxon>
        <taxon>Pseudomonadota</taxon>
        <taxon>Gammaproteobacteria</taxon>
        <taxon>Pseudomonadales</taxon>
        <taxon>Pseudomonadaceae</taxon>
        <taxon>Pseudomonas</taxon>
    </lineage>
</organism>
<accession>A0A5B2UYR9</accession>
<evidence type="ECO:0000313" key="3">
    <source>
        <dbReference type="Proteomes" id="UP000325296"/>
    </source>
</evidence>
<keyword evidence="1" id="KW-0472">Membrane</keyword>
<dbReference type="EMBL" id="VUOL01000004">
    <property type="protein sequence ID" value="KAA2230987.1"/>
    <property type="molecule type" value="Genomic_DNA"/>
</dbReference>
<keyword evidence="1" id="KW-1133">Transmembrane helix</keyword>
<sequence length="81" mass="8601">MGRRLLACAIASTRCAWTWFPAKIVNGDAGCLGERGVWAFFAGKPAPTGENVGVSVWSITLCAIELLAMFILSSLLLEALS</sequence>
<feature type="transmembrane region" description="Helical" evidence="1">
    <location>
        <begin position="54"/>
        <end position="77"/>
    </location>
</feature>
<dbReference type="Proteomes" id="UP000325296">
    <property type="component" value="Unassembled WGS sequence"/>
</dbReference>
<reference evidence="2 3" key="1">
    <citation type="submission" date="2019-09" db="EMBL/GenBank/DDBJ databases">
        <title>Draft genome sequence of Pseudomonas brenneri CCUG 51514(T).</title>
        <authorList>
            <person name="Tunovic T."/>
            <person name="Pineiro-Iglesias B."/>
            <person name="Unosson C."/>
            <person name="Inganas E."/>
            <person name="Ohlen M."/>
            <person name="Cardew S."/>
            <person name="Jensie-Markopoulos S."/>
            <person name="Salva-Serra F."/>
            <person name="Jaen-Luchoro D."/>
            <person name="Svensson-Stadler L."/>
            <person name="Chun J."/>
            <person name="Moore E."/>
        </authorList>
    </citation>
    <scope>NUCLEOTIDE SEQUENCE [LARGE SCALE GENOMIC DNA]</scope>
    <source>
        <strain evidence="2 3">CCUG 51514</strain>
    </source>
</reference>
<gene>
    <name evidence="2" type="ORF">F1720_08535</name>
</gene>
<protein>
    <submittedName>
        <fullName evidence="2">Uncharacterized protein</fullName>
    </submittedName>
</protein>
<comment type="caution">
    <text evidence="2">The sequence shown here is derived from an EMBL/GenBank/DDBJ whole genome shotgun (WGS) entry which is preliminary data.</text>
</comment>
<evidence type="ECO:0000313" key="2">
    <source>
        <dbReference type="EMBL" id="KAA2230987.1"/>
    </source>
</evidence>
<dbReference type="AlphaFoldDB" id="A0A5B2UYR9"/>
<name>A0A5B2UYR9_9PSED</name>